<dbReference type="EMBL" id="MU006751">
    <property type="protein sequence ID" value="KAF2621794.1"/>
    <property type="molecule type" value="Genomic_DNA"/>
</dbReference>
<proteinExistence type="predicted"/>
<keyword evidence="2" id="KW-1185">Reference proteome</keyword>
<dbReference type="Proteomes" id="UP000799754">
    <property type="component" value="Unassembled WGS sequence"/>
</dbReference>
<protein>
    <submittedName>
        <fullName evidence="1">Uncharacterized protein</fullName>
    </submittedName>
</protein>
<organism evidence="1 2">
    <name type="scientific">Macroventuria anomochaeta</name>
    <dbReference type="NCBI Taxonomy" id="301207"/>
    <lineage>
        <taxon>Eukaryota</taxon>
        <taxon>Fungi</taxon>
        <taxon>Dikarya</taxon>
        <taxon>Ascomycota</taxon>
        <taxon>Pezizomycotina</taxon>
        <taxon>Dothideomycetes</taxon>
        <taxon>Pleosporomycetidae</taxon>
        <taxon>Pleosporales</taxon>
        <taxon>Pleosporineae</taxon>
        <taxon>Didymellaceae</taxon>
        <taxon>Macroventuria</taxon>
    </lineage>
</organism>
<accession>A0ACB6RKV9</accession>
<comment type="caution">
    <text evidence="1">The sequence shown here is derived from an EMBL/GenBank/DDBJ whole genome shotgun (WGS) entry which is preliminary data.</text>
</comment>
<name>A0ACB6RKV9_9PLEO</name>
<gene>
    <name evidence="1" type="ORF">BU25DRAFT_463398</name>
</gene>
<reference evidence="1" key="1">
    <citation type="journal article" date="2020" name="Stud. Mycol.">
        <title>101 Dothideomycetes genomes: a test case for predicting lifestyles and emergence of pathogens.</title>
        <authorList>
            <person name="Haridas S."/>
            <person name="Albert R."/>
            <person name="Binder M."/>
            <person name="Bloem J."/>
            <person name="Labutti K."/>
            <person name="Salamov A."/>
            <person name="Andreopoulos B."/>
            <person name="Baker S."/>
            <person name="Barry K."/>
            <person name="Bills G."/>
            <person name="Bluhm B."/>
            <person name="Cannon C."/>
            <person name="Castanera R."/>
            <person name="Culley D."/>
            <person name="Daum C."/>
            <person name="Ezra D."/>
            <person name="Gonzalez J."/>
            <person name="Henrissat B."/>
            <person name="Kuo A."/>
            <person name="Liang C."/>
            <person name="Lipzen A."/>
            <person name="Lutzoni F."/>
            <person name="Magnuson J."/>
            <person name="Mondo S."/>
            <person name="Nolan M."/>
            <person name="Ohm R."/>
            <person name="Pangilinan J."/>
            <person name="Park H.-J."/>
            <person name="Ramirez L."/>
            <person name="Alfaro M."/>
            <person name="Sun H."/>
            <person name="Tritt A."/>
            <person name="Yoshinaga Y."/>
            <person name="Zwiers L.-H."/>
            <person name="Turgeon B."/>
            <person name="Goodwin S."/>
            <person name="Spatafora J."/>
            <person name="Crous P."/>
            <person name="Grigoriev I."/>
        </authorList>
    </citation>
    <scope>NUCLEOTIDE SEQUENCE</scope>
    <source>
        <strain evidence="1">CBS 525.71</strain>
    </source>
</reference>
<sequence>MSSHGQSPASRGPTVPNATASFRLPSGSTTMQRRRERSRSKDVSTYWLGLSPALRSPNAGRTTPNAATQMMRRHIAARRGRQHARALALYAEGSRTPSLLCRPIDHANGSNALKSSAIESIGNALRMTKIRNTFGSSSNTSSHSNSKATSRTSSQTRQRANSEPGPHGTMEAVAVTKSQVP</sequence>
<evidence type="ECO:0000313" key="2">
    <source>
        <dbReference type="Proteomes" id="UP000799754"/>
    </source>
</evidence>
<evidence type="ECO:0000313" key="1">
    <source>
        <dbReference type="EMBL" id="KAF2621794.1"/>
    </source>
</evidence>